<dbReference type="SUPFAM" id="SSF46785">
    <property type="entry name" value="Winged helix' DNA-binding domain"/>
    <property type="match status" value="1"/>
</dbReference>
<keyword evidence="2" id="KW-0238">DNA-binding</keyword>
<dbReference type="PANTHER" id="PTHR42756">
    <property type="entry name" value="TRANSCRIPTIONAL REGULATOR, MARR"/>
    <property type="match status" value="1"/>
</dbReference>
<dbReference type="GO" id="GO:0003677">
    <property type="term" value="F:DNA binding"/>
    <property type="evidence" value="ECO:0007669"/>
    <property type="project" value="UniProtKB-KW"/>
</dbReference>
<organism evidence="5 6">
    <name type="scientific">Bacillus pseudomycoides</name>
    <dbReference type="NCBI Taxonomy" id="64104"/>
    <lineage>
        <taxon>Bacteria</taxon>
        <taxon>Bacillati</taxon>
        <taxon>Bacillota</taxon>
        <taxon>Bacilli</taxon>
        <taxon>Bacillales</taxon>
        <taxon>Bacillaceae</taxon>
        <taxon>Bacillus</taxon>
        <taxon>Bacillus cereus group</taxon>
    </lineage>
</organism>
<protein>
    <submittedName>
        <fullName evidence="5">MarR family transcriptional regulator</fullName>
    </submittedName>
</protein>
<dbReference type="GO" id="GO:0003700">
    <property type="term" value="F:DNA-binding transcription factor activity"/>
    <property type="evidence" value="ECO:0007669"/>
    <property type="project" value="InterPro"/>
</dbReference>
<accession>A0AAJ1Z5I5</accession>
<evidence type="ECO:0000259" key="4">
    <source>
        <dbReference type="PROSITE" id="PS50995"/>
    </source>
</evidence>
<comment type="caution">
    <text evidence="5">The sequence shown here is derived from an EMBL/GenBank/DDBJ whole genome shotgun (WGS) entry which is preliminary data.</text>
</comment>
<dbReference type="SMART" id="SM00347">
    <property type="entry name" value="HTH_MARR"/>
    <property type="match status" value="1"/>
</dbReference>
<dbReference type="InterPro" id="IPR036390">
    <property type="entry name" value="WH_DNA-bd_sf"/>
</dbReference>
<dbReference type="Proteomes" id="UP001248134">
    <property type="component" value="Unassembled WGS sequence"/>
</dbReference>
<dbReference type="PROSITE" id="PS50995">
    <property type="entry name" value="HTH_MARR_2"/>
    <property type="match status" value="1"/>
</dbReference>
<keyword evidence="3" id="KW-0804">Transcription</keyword>
<sequence>MDMKKRELYGNIRDVYHQLQRNLDKAIEEHDISYVQFGVIQVLAKSGKVSMSKLIENMGCVPSNMTTMIQRMKRDGYVATEKNPNDQRETLVYLTEKGEIAREKVDVKYAGFLEENCSCFTDEEEQKLQELLLKWKHRIV</sequence>
<dbReference type="InterPro" id="IPR000835">
    <property type="entry name" value="HTH_MarR-typ"/>
</dbReference>
<proteinExistence type="predicted"/>
<evidence type="ECO:0000313" key="6">
    <source>
        <dbReference type="Proteomes" id="UP001248134"/>
    </source>
</evidence>
<dbReference type="RefSeq" id="WP_003203966.1">
    <property type="nucleotide sequence ID" value="NZ_CM000743.1"/>
</dbReference>
<dbReference type="Pfam" id="PF01047">
    <property type="entry name" value="MarR"/>
    <property type="match status" value="1"/>
</dbReference>
<name>A0AAJ1Z5I5_9BACI</name>
<gene>
    <name evidence="5" type="ORF">FOS08_25685</name>
</gene>
<evidence type="ECO:0000256" key="3">
    <source>
        <dbReference type="ARBA" id="ARBA00023163"/>
    </source>
</evidence>
<dbReference type="AlphaFoldDB" id="A0AAJ1Z5I5"/>
<dbReference type="Gene3D" id="1.10.10.10">
    <property type="entry name" value="Winged helix-like DNA-binding domain superfamily/Winged helix DNA-binding domain"/>
    <property type="match status" value="1"/>
</dbReference>
<dbReference type="PANTHER" id="PTHR42756:SF1">
    <property type="entry name" value="TRANSCRIPTIONAL REPRESSOR OF EMRAB OPERON"/>
    <property type="match status" value="1"/>
</dbReference>
<evidence type="ECO:0000256" key="2">
    <source>
        <dbReference type="ARBA" id="ARBA00023125"/>
    </source>
</evidence>
<dbReference type="EMBL" id="VLYX01000050">
    <property type="protein sequence ID" value="MDR4329146.1"/>
    <property type="molecule type" value="Genomic_DNA"/>
</dbReference>
<evidence type="ECO:0000256" key="1">
    <source>
        <dbReference type="ARBA" id="ARBA00023015"/>
    </source>
</evidence>
<reference evidence="5" key="1">
    <citation type="submission" date="2019-07" db="EMBL/GenBank/DDBJ databases">
        <title>Phylogenomic Reclassification of ATCC Bacillus Strains and Various Taxa within the Genus Bacillus.</title>
        <authorList>
            <person name="Riojas M.A."/>
            <person name="Frank A.M."/>
            <person name="Fenn S.L."/>
            <person name="King S.P."/>
            <person name="Brower S.M."/>
            <person name="Hazbon M.H."/>
        </authorList>
    </citation>
    <scope>NUCLEOTIDE SEQUENCE</scope>
    <source>
        <strain evidence="5">NR-12239</strain>
    </source>
</reference>
<evidence type="ECO:0000313" key="5">
    <source>
        <dbReference type="EMBL" id="MDR4329146.1"/>
    </source>
</evidence>
<keyword evidence="1" id="KW-0805">Transcription regulation</keyword>
<feature type="domain" description="HTH marR-type" evidence="4">
    <location>
        <begin position="5"/>
        <end position="137"/>
    </location>
</feature>
<dbReference type="InterPro" id="IPR036388">
    <property type="entry name" value="WH-like_DNA-bd_sf"/>
</dbReference>